<dbReference type="EMBL" id="JAVRRG010000028">
    <property type="protein sequence ID" value="KAK5095380.1"/>
    <property type="molecule type" value="Genomic_DNA"/>
</dbReference>
<evidence type="ECO:0000256" key="3">
    <source>
        <dbReference type="SAM" id="MobiDB-lite"/>
    </source>
</evidence>
<dbReference type="SUPFAM" id="SSF52540">
    <property type="entry name" value="P-loop containing nucleoside triphosphate hydrolases"/>
    <property type="match status" value="1"/>
</dbReference>
<dbReference type="PANTHER" id="PTHR10606">
    <property type="entry name" value="6-PHOSPHOFRUCTO-2-KINASE/FRUCTOSE-2,6-BISPHOSPHATASE"/>
    <property type="match status" value="1"/>
</dbReference>
<feature type="domain" description="6-phosphofructo-2-kinase" evidence="4">
    <location>
        <begin position="321"/>
        <end position="486"/>
    </location>
</feature>
<feature type="compositionally biased region" description="Pro residues" evidence="3">
    <location>
        <begin position="547"/>
        <end position="558"/>
    </location>
</feature>
<dbReference type="CDD" id="cd07067">
    <property type="entry name" value="HP_PGM_like"/>
    <property type="match status" value="1"/>
</dbReference>
<dbReference type="InterPro" id="IPR027417">
    <property type="entry name" value="P-loop_NTPase"/>
</dbReference>
<dbReference type="Proteomes" id="UP001345013">
    <property type="component" value="Unassembled WGS sequence"/>
</dbReference>
<keyword evidence="2" id="KW-0067">ATP-binding</keyword>
<feature type="region of interest" description="Disordered" evidence="3">
    <location>
        <begin position="539"/>
        <end position="559"/>
    </location>
</feature>
<dbReference type="PROSITE" id="PS00175">
    <property type="entry name" value="PG_MUTASE"/>
    <property type="match status" value="1"/>
</dbReference>
<dbReference type="PRINTS" id="PR00991">
    <property type="entry name" value="6PFRUCTKNASE"/>
</dbReference>
<reference evidence="5 6" key="1">
    <citation type="submission" date="2023-08" db="EMBL/GenBank/DDBJ databases">
        <title>Black Yeasts Isolated from many extreme environments.</title>
        <authorList>
            <person name="Coleine C."/>
            <person name="Stajich J.E."/>
            <person name="Selbmann L."/>
        </authorList>
    </citation>
    <scope>NUCLEOTIDE SEQUENCE [LARGE SCALE GENOMIC DNA]</scope>
    <source>
        <strain evidence="5 6">CCFEE 5885</strain>
    </source>
</reference>
<evidence type="ECO:0000259" key="4">
    <source>
        <dbReference type="Pfam" id="PF01591"/>
    </source>
</evidence>
<proteinExistence type="predicted"/>
<dbReference type="PIRSF" id="PIRSF000709">
    <property type="entry name" value="6PFK_2-Ptase"/>
    <property type="match status" value="1"/>
</dbReference>
<organism evidence="5 6">
    <name type="scientific">Lithohypha guttulata</name>
    <dbReference type="NCBI Taxonomy" id="1690604"/>
    <lineage>
        <taxon>Eukaryota</taxon>
        <taxon>Fungi</taxon>
        <taxon>Dikarya</taxon>
        <taxon>Ascomycota</taxon>
        <taxon>Pezizomycotina</taxon>
        <taxon>Eurotiomycetes</taxon>
        <taxon>Chaetothyriomycetidae</taxon>
        <taxon>Chaetothyriales</taxon>
        <taxon>Trichomeriaceae</taxon>
        <taxon>Lithohypha</taxon>
    </lineage>
</organism>
<feature type="region of interest" description="Disordered" evidence="3">
    <location>
        <begin position="1"/>
        <end position="130"/>
    </location>
</feature>
<evidence type="ECO:0000256" key="1">
    <source>
        <dbReference type="ARBA" id="ARBA00022741"/>
    </source>
</evidence>
<feature type="compositionally biased region" description="Basic and acidic residues" evidence="3">
    <location>
        <begin position="1"/>
        <end position="19"/>
    </location>
</feature>
<dbReference type="EC" id="2.7.1.105" evidence="5"/>
<dbReference type="SMART" id="SM00855">
    <property type="entry name" value="PGAM"/>
    <property type="match status" value="1"/>
</dbReference>
<sequence>MSLTKHETETTVADIEAKYRPPPRRQSADGFSGLARLVMLSNTSNSSSNASNSANHSPPPELILPTNLDLTSIPKQQKDSLKPPPKAATGRAQDEDKIHLQPNGTAQSHGRALTDTPLPSAPGSPHMYDSTRDQYDQVLTWNSPGKVGTSGISTPKIRATTLDIPGLTRSKVSPDGRISERDVGAKLIIIMVGLPARGKSYIVKKIARYLNWLQHPTRIFNVGDRRRVVGGKGRAIQKSKEQQLRDSLRRMSLNTTQPQGIVEHDHMLGPPALSTQVLINDEHKHSEATPISPLNMNGREPLSHDAHVKEPIPMPEPEHLQQDSTFFDPENEEAKRIREQVAHDTMDELLQYVLRDGGSVGILDATNHTQERRMSLIKHLKSRNVDVNVLFLESRCEDRGLLEANMRLKLSGPDYKDKDPVKSLEDFQQRVAQYEKKYEPLGDFEEENDIPYCSMIDVGRKMVSYRANGFLSVQTISYLMNFNLAPRQIWLTRHGESMDNVSGKIGGDSHLSPKGVQYAKALEKFIVQERSLWVERQIEKQRSTHFPPRPGDTTPPNPEVEASEISRAFCVWTSMLNRSIETTQFFSEDEFDIKQMRMLDELNAGSMEGMTYEEIRTKCRSEYELRKKDKLQYRYPGPGGEGYLDIISRLRKVILEIERMQDHVLLVGHRSITRVLLAYFLGLKQEDISDLDVPLGVAYMIEPRPYGVEFKAYRWNQENDEFVYDENYRLRRAVEP</sequence>
<dbReference type="Gene3D" id="3.40.50.300">
    <property type="entry name" value="P-loop containing nucleotide triphosphate hydrolases"/>
    <property type="match status" value="1"/>
</dbReference>
<dbReference type="InterPro" id="IPR003094">
    <property type="entry name" value="6Pfruct_kin"/>
</dbReference>
<name>A0ABR0KHG7_9EURO</name>
<dbReference type="PANTHER" id="PTHR10606:SF32">
    <property type="entry name" value="6-PHOSPHOFRUCTO-2-KINASE 1"/>
    <property type="match status" value="1"/>
</dbReference>
<gene>
    <name evidence="5" type="primary">PFK26_1</name>
    <name evidence="5" type="ORF">LTR24_003092</name>
</gene>
<protein>
    <submittedName>
        <fullName evidence="5">6-phosphofructo-2-kinase</fullName>
        <ecNumber evidence="5">2.7.1.105</ecNumber>
    </submittedName>
</protein>
<dbReference type="InterPro" id="IPR029033">
    <property type="entry name" value="His_PPase_superfam"/>
</dbReference>
<dbReference type="Gene3D" id="3.40.50.1240">
    <property type="entry name" value="Phosphoglycerate mutase-like"/>
    <property type="match status" value="1"/>
</dbReference>
<feature type="domain" description="6-phosphofructo-2-kinase" evidence="4">
    <location>
        <begin position="179"/>
        <end position="232"/>
    </location>
</feature>
<dbReference type="InterPro" id="IPR013079">
    <property type="entry name" value="6Phosfructo_kin"/>
</dbReference>
<dbReference type="InterPro" id="IPR013078">
    <property type="entry name" value="His_Pase_superF_clade-1"/>
</dbReference>
<comment type="caution">
    <text evidence="5">The sequence shown here is derived from an EMBL/GenBank/DDBJ whole genome shotgun (WGS) entry which is preliminary data.</text>
</comment>
<keyword evidence="1" id="KW-0547">Nucleotide-binding</keyword>
<evidence type="ECO:0000313" key="6">
    <source>
        <dbReference type="Proteomes" id="UP001345013"/>
    </source>
</evidence>
<accession>A0ABR0KHG7</accession>
<dbReference type="GO" id="GO:0003873">
    <property type="term" value="F:6-phosphofructo-2-kinase activity"/>
    <property type="evidence" value="ECO:0007669"/>
    <property type="project" value="UniProtKB-EC"/>
</dbReference>
<dbReference type="InterPro" id="IPR001345">
    <property type="entry name" value="PG/BPGM_mutase_AS"/>
</dbReference>
<dbReference type="Pfam" id="PF01591">
    <property type="entry name" value="6PF2K"/>
    <property type="match status" value="2"/>
</dbReference>
<keyword evidence="5" id="KW-0808">Transferase</keyword>
<evidence type="ECO:0000256" key="2">
    <source>
        <dbReference type="ARBA" id="ARBA00022840"/>
    </source>
</evidence>
<keyword evidence="6" id="KW-1185">Reference proteome</keyword>
<dbReference type="SUPFAM" id="SSF53254">
    <property type="entry name" value="Phosphoglycerate mutase-like"/>
    <property type="match status" value="1"/>
</dbReference>
<feature type="compositionally biased region" description="Low complexity" evidence="3">
    <location>
        <begin position="41"/>
        <end position="56"/>
    </location>
</feature>
<evidence type="ECO:0000313" key="5">
    <source>
        <dbReference type="EMBL" id="KAK5095380.1"/>
    </source>
</evidence>
<dbReference type="Pfam" id="PF00300">
    <property type="entry name" value="His_Phos_1"/>
    <property type="match status" value="1"/>
</dbReference>